<dbReference type="PANTHER" id="PTHR36848">
    <property type="entry name" value="DNA-BINDING PROTEIN (PUTATIVE SECRETED PROTEIN)-RELATED"/>
    <property type="match status" value="1"/>
</dbReference>
<accession>A0A2W5EMR9</accession>
<gene>
    <name evidence="1" type="ORF">DI598_13320</name>
</gene>
<protein>
    <submittedName>
        <fullName evidence="1">Glycoside hydrolase family 2</fullName>
    </submittedName>
</protein>
<dbReference type="InterPro" id="IPR008979">
    <property type="entry name" value="Galactose-bd-like_sf"/>
</dbReference>
<dbReference type="Pfam" id="PF17132">
    <property type="entry name" value="Glyco_hydro_106"/>
    <property type="match status" value="2"/>
</dbReference>
<dbReference type="AlphaFoldDB" id="A0A2W5EMR9"/>
<name>A0A2W5EMR9_9SPHI</name>
<proteinExistence type="predicted"/>
<dbReference type="Proteomes" id="UP000249645">
    <property type="component" value="Unassembled WGS sequence"/>
</dbReference>
<dbReference type="EMBL" id="QFOI01000267">
    <property type="protein sequence ID" value="PZP45361.1"/>
    <property type="molecule type" value="Genomic_DNA"/>
</dbReference>
<dbReference type="InterPro" id="IPR053161">
    <property type="entry name" value="Ulvan_degrading_GH"/>
</dbReference>
<reference evidence="1 2" key="1">
    <citation type="submission" date="2017-11" db="EMBL/GenBank/DDBJ databases">
        <title>Infants hospitalized years apart are colonized by the same room-sourced microbial strains.</title>
        <authorList>
            <person name="Brooks B."/>
            <person name="Olm M.R."/>
            <person name="Firek B.A."/>
            <person name="Baker R."/>
            <person name="Thomas B.C."/>
            <person name="Morowitz M.J."/>
            <person name="Banfield J.F."/>
        </authorList>
    </citation>
    <scope>NUCLEOTIDE SEQUENCE [LARGE SCALE GENOMIC DNA]</scope>
    <source>
        <strain evidence="1">S2_009_000_R2_76</strain>
    </source>
</reference>
<comment type="caution">
    <text evidence="1">The sequence shown here is derived from an EMBL/GenBank/DDBJ whole genome shotgun (WGS) entry which is preliminary data.</text>
</comment>
<evidence type="ECO:0000313" key="1">
    <source>
        <dbReference type="EMBL" id="PZP45361.1"/>
    </source>
</evidence>
<sequence length="943" mass="108021">MKRRNFITQASILTTGSLMFQRFSWAKYNKETLALGPKLYDTFNEPLNIHRPFVRWWWNGDKIEKKEILRELKLLKNAGIGGIEINPIKFPQRTDDLNIKSLQWLGDEWIDVLDFTLTEAKKLDLTCDLIVGSGWPFGAEYLSGDECADIMTIAVKKVSGIMDLEIPLLDLIKEADPATTSPFARRKIEIKKVFLVPDPMDSLDQIVDLSNQIPSGYIKTAIPIGNYTLYALVQTKTFLEVINGAPGANGQVLNHFNKTAVEKYLNHMSDSIQNKIGPLKGRLRAMFIDSMELEGANWTKDMPIEFQKRRGYDLMPYLPLILNKIGGMGNIYNYNYGTAYTDQFKDTIERVRCDFDRTKVELLKERFVDTFQNWCGKLGLLSRVQSYGRGYHPLEGSLKMDIPEGETWIKYGVGENLPESDYRIGRGYSMVNKFVSSAAHLTGKRIVSCEECTNTDMVFNTTLQMIKLASDQSLISGITHSVYHGFNYSPPNAPFPGWIRYGNYMSEHNTYWPFFKLLNDYKGRISALLQSLDMYTDIAIMPPIYDAWSKYGAQNEPFPSLTYPTNLSLIWESIQQNGNTADYISDFIINNSIVKDGKLCYGPKQYQYLFLDQVESLEPMTATKILEFVKAGGKVFAIQFQPTKSVGLFNAKEENKVIENILSELKSSQNSFYYIENPDSNYPNWYKKIQKTYKITPYVTIQGGNPFIQQVRYHDKNMEVLMIFNSSYNNNYEVKILPHSSIYNNKYGYCWDPTNGKRYELPDMQDITVNLYPADMRIFVFESQKQKNVPLYHDIDKKAGKSISSPWNLTFNGIDNSIDKTILPELKDLKLTEFKNFAGNVIYKNTIHIDSNIKYLDLGVVHGISHVKVNGTDMGIRWYGRHIYSIHDALKIGNNSIEITITTTMGNYLRTLKDNPIAQYWTIGKKVPQPIVSMGLIGPVTYF</sequence>
<organism evidence="1 2">
    <name type="scientific">Pseudopedobacter saltans</name>
    <dbReference type="NCBI Taxonomy" id="151895"/>
    <lineage>
        <taxon>Bacteria</taxon>
        <taxon>Pseudomonadati</taxon>
        <taxon>Bacteroidota</taxon>
        <taxon>Sphingobacteriia</taxon>
        <taxon>Sphingobacteriales</taxon>
        <taxon>Sphingobacteriaceae</taxon>
        <taxon>Pseudopedobacter</taxon>
    </lineage>
</organism>
<keyword evidence="1" id="KW-0378">Hydrolase</keyword>
<dbReference type="GO" id="GO:0016787">
    <property type="term" value="F:hydrolase activity"/>
    <property type="evidence" value="ECO:0007669"/>
    <property type="project" value="UniProtKB-KW"/>
</dbReference>
<evidence type="ECO:0000313" key="2">
    <source>
        <dbReference type="Proteomes" id="UP000249645"/>
    </source>
</evidence>
<dbReference type="PANTHER" id="PTHR36848:SF2">
    <property type="entry name" value="SECRETED PROTEIN"/>
    <property type="match status" value="1"/>
</dbReference>
<dbReference type="SUPFAM" id="SSF49785">
    <property type="entry name" value="Galactose-binding domain-like"/>
    <property type="match status" value="1"/>
</dbReference>